<reference evidence="3 4" key="1">
    <citation type="journal article" date="2019" name="Sci. Data">
        <title>Hybrid genome assembly and annotation of Danionella translucida.</title>
        <authorList>
            <person name="Kadobianskyi M."/>
            <person name="Schulze L."/>
            <person name="Schuelke M."/>
            <person name="Judkewitz B."/>
        </authorList>
    </citation>
    <scope>NUCLEOTIDE SEQUENCE [LARGE SCALE GENOMIC DNA]</scope>
    <source>
        <strain evidence="3 4">Bolton</strain>
    </source>
</reference>
<comment type="subunit">
    <text evidence="1">Heterodimer with IL12B; disulfide-linked. The heterodimer is known as interleukin IL-12.</text>
</comment>
<feature type="compositionally biased region" description="Low complexity" evidence="2">
    <location>
        <begin position="48"/>
        <end position="57"/>
    </location>
</feature>
<comment type="similarity">
    <text evidence="1">Belongs to the IL-6 superfamily.</text>
</comment>
<gene>
    <name evidence="1" type="primary">IL12A</name>
    <name evidence="3" type="ORF">DNTS_009792</name>
</gene>
<keyword evidence="1" id="KW-0339">Growth factor</keyword>
<dbReference type="Gene3D" id="1.20.1250.10">
    <property type="match status" value="1"/>
</dbReference>
<dbReference type="InterPro" id="IPR009079">
    <property type="entry name" value="4_helix_cytokine-like_core"/>
</dbReference>
<dbReference type="GO" id="GO:0005615">
    <property type="term" value="C:extracellular space"/>
    <property type="evidence" value="ECO:0007669"/>
    <property type="project" value="UniProtKB-KW"/>
</dbReference>
<dbReference type="Pfam" id="PF03039">
    <property type="entry name" value="IL12"/>
    <property type="match status" value="1"/>
</dbReference>
<proteinExistence type="inferred from homology"/>
<comment type="caution">
    <text evidence="3">The sequence shown here is derived from an EMBL/GenBank/DDBJ whole genome shotgun (WGS) entry which is preliminary data.</text>
</comment>
<evidence type="ECO:0000256" key="2">
    <source>
        <dbReference type="SAM" id="MobiDB-lite"/>
    </source>
</evidence>
<evidence type="ECO:0000313" key="3">
    <source>
        <dbReference type="EMBL" id="TRY89064.1"/>
    </source>
</evidence>
<evidence type="ECO:0000313" key="4">
    <source>
        <dbReference type="Proteomes" id="UP000316079"/>
    </source>
</evidence>
<dbReference type="InterPro" id="IPR004281">
    <property type="entry name" value="IL-12_alpha"/>
</dbReference>
<comment type="subcellular location">
    <subcellularLocation>
        <location evidence="1">Secreted</location>
    </subcellularLocation>
</comment>
<feature type="region of interest" description="Disordered" evidence="2">
    <location>
        <begin position="31"/>
        <end position="57"/>
    </location>
</feature>
<dbReference type="Proteomes" id="UP000316079">
    <property type="component" value="Unassembled WGS sequence"/>
</dbReference>
<organism evidence="3 4">
    <name type="scientific">Danionella cerebrum</name>
    <dbReference type="NCBI Taxonomy" id="2873325"/>
    <lineage>
        <taxon>Eukaryota</taxon>
        <taxon>Metazoa</taxon>
        <taxon>Chordata</taxon>
        <taxon>Craniata</taxon>
        <taxon>Vertebrata</taxon>
        <taxon>Euteleostomi</taxon>
        <taxon>Actinopterygii</taxon>
        <taxon>Neopterygii</taxon>
        <taxon>Teleostei</taxon>
        <taxon>Ostariophysi</taxon>
        <taxon>Cypriniformes</taxon>
        <taxon>Danionidae</taxon>
        <taxon>Danioninae</taxon>
        <taxon>Danionella</taxon>
    </lineage>
</organism>
<keyword evidence="1" id="KW-0202">Cytokine</keyword>
<keyword evidence="1" id="KW-0964">Secreted</keyword>
<accession>A0A553QGK4</accession>
<dbReference type="GO" id="GO:0005143">
    <property type="term" value="F:interleukin-12 receptor binding"/>
    <property type="evidence" value="ECO:0007669"/>
    <property type="project" value="InterPro"/>
</dbReference>
<dbReference type="GO" id="GO:0006955">
    <property type="term" value="P:immune response"/>
    <property type="evidence" value="ECO:0007669"/>
    <property type="project" value="InterPro"/>
</dbReference>
<evidence type="ECO:0000256" key="1">
    <source>
        <dbReference type="RuleBase" id="RU363133"/>
    </source>
</evidence>
<protein>
    <recommendedName>
        <fullName evidence="1">Interleukin-12 subunit alpha</fullName>
        <shortName evidence="1">IL-12A</shortName>
    </recommendedName>
</protein>
<dbReference type="EMBL" id="SRMA01026001">
    <property type="protein sequence ID" value="TRY89064.1"/>
    <property type="molecule type" value="Genomic_DNA"/>
</dbReference>
<name>A0A553QGK4_9TELE</name>
<keyword evidence="4" id="KW-1185">Reference proteome</keyword>
<dbReference type="SUPFAM" id="SSF47266">
    <property type="entry name" value="4-helical cytokines"/>
    <property type="match status" value="1"/>
</dbReference>
<keyword evidence="1" id="KW-1015">Disulfide bond</keyword>
<dbReference type="OrthoDB" id="9893660at2759"/>
<dbReference type="GO" id="GO:0005125">
    <property type="term" value="F:cytokine activity"/>
    <property type="evidence" value="ECO:0007669"/>
    <property type="project" value="UniProtKB-KW"/>
</dbReference>
<feature type="compositionally biased region" description="Polar residues" evidence="2">
    <location>
        <begin position="31"/>
        <end position="45"/>
    </location>
</feature>
<dbReference type="AlphaFoldDB" id="A0A553QGK4"/>
<dbReference type="GO" id="GO:0008083">
    <property type="term" value="F:growth factor activity"/>
    <property type="evidence" value="ECO:0007669"/>
    <property type="project" value="UniProtKB-KW"/>
</dbReference>
<sequence>MQKNQEGSVGSQFAGFNCSDLEVQMIPHTQTSTVCQPSSNSTDKPTCSRPSSSSFSTSECLRNISADLHYYHVILGSYKQHSPNISDLTPVMNHTKQLMQCLKRRYDPAEEAPPEGSIWTNSSFDNRKVLCKVLKGFVIRTVTINRVLGYISAGDHMK</sequence>